<dbReference type="PANTHER" id="PTHR23310:SF62">
    <property type="entry name" value="ACYL-COA BINDING PROTEIN 1, ISOFORM A"/>
    <property type="match status" value="1"/>
</dbReference>
<dbReference type="InterPro" id="IPR035984">
    <property type="entry name" value="Acyl-CoA-binding_sf"/>
</dbReference>
<feature type="compositionally biased region" description="Low complexity" evidence="4">
    <location>
        <begin position="75"/>
        <end position="84"/>
    </location>
</feature>
<feature type="region of interest" description="Disordered" evidence="4">
    <location>
        <begin position="115"/>
        <end position="255"/>
    </location>
</feature>
<keyword evidence="2" id="KW-0446">Lipid-binding</keyword>
<dbReference type="PANTHER" id="PTHR23310">
    <property type="entry name" value="ACYL-COA-BINDING PROTEIN, ACBP"/>
    <property type="match status" value="1"/>
</dbReference>
<sequence length="445" mass="48654">MFDMLGRAKWDAWERQRGYTTQDAKQLYVESMLKVLRRFEDRPLAISLMAELEAYSGDVAEQVMSGTLAETASVVSSSVDHSPSQRAYGSMVQDDNETDDDEHPELLHRQLQEAHDARHRVLSSSNGTNTTQTNSGSHETVTVSDMPQDVSTWGKAQAPHASTRRPGVLSQPPAPPRPSARPRRSAVRAEDSVIGSERGGTPSFTSAQETRSVHNGPMGRYTPSASGRSSVKGGVPPTSRSAAAYKSTSSAPRGLRAQSAELDQTLRAMQASLTTLTERLERTESTLARRESKSLPRLFLHHTMAASYATLQDIGAFLGLVMRPDDTPTPSYEAWRAHGLRSSKPYSLWPLIRSPFQFAALVVGLVLRILLDLSSLFVVASLLVAALRQISGRGDPWIALRLLGRMNTRLTFLANAANRRAFVRALLASVVLGGVTLESTRNLTH</sequence>
<dbReference type="PROSITE" id="PS51228">
    <property type="entry name" value="ACB_2"/>
    <property type="match status" value="1"/>
</dbReference>
<gene>
    <name evidence="6" type="primary">DBI_1</name>
    <name evidence="6" type="ORF">DNF11_0588</name>
</gene>
<comment type="similarity">
    <text evidence="1">Belongs to the ACBP family.</text>
</comment>
<feature type="compositionally biased region" description="Polar residues" evidence="4">
    <location>
        <begin position="238"/>
        <end position="251"/>
    </location>
</feature>
<proteinExistence type="inferred from homology"/>
<feature type="coiled-coil region" evidence="3">
    <location>
        <begin position="266"/>
        <end position="293"/>
    </location>
</feature>
<dbReference type="SUPFAM" id="SSF47027">
    <property type="entry name" value="Acyl-CoA binding protein"/>
    <property type="match status" value="1"/>
</dbReference>
<evidence type="ECO:0000259" key="5">
    <source>
        <dbReference type="PROSITE" id="PS51228"/>
    </source>
</evidence>
<evidence type="ECO:0000256" key="1">
    <source>
        <dbReference type="ARBA" id="ARBA00005567"/>
    </source>
</evidence>
<accession>A0A3G2S312</accession>
<dbReference type="Proteomes" id="UP000269793">
    <property type="component" value="Chromosome I"/>
</dbReference>
<evidence type="ECO:0000256" key="4">
    <source>
        <dbReference type="SAM" id="MobiDB-lite"/>
    </source>
</evidence>
<dbReference type="GO" id="GO:0000062">
    <property type="term" value="F:fatty-acyl-CoA binding"/>
    <property type="evidence" value="ECO:0007669"/>
    <property type="project" value="InterPro"/>
</dbReference>
<evidence type="ECO:0000313" key="6">
    <source>
        <dbReference type="EMBL" id="AYO41538.1"/>
    </source>
</evidence>
<protein>
    <submittedName>
        <fullName evidence="6">Acyl-CoA-binding protein</fullName>
    </submittedName>
</protein>
<evidence type="ECO:0000256" key="2">
    <source>
        <dbReference type="ARBA" id="ARBA00023121"/>
    </source>
</evidence>
<evidence type="ECO:0000313" key="7">
    <source>
        <dbReference type="Proteomes" id="UP000269793"/>
    </source>
</evidence>
<keyword evidence="3" id="KW-0175">Coiled coil</keyword>
<dbReference type="EMBL" id="CP033148">
    <property type="protein sequence ID" value="AYO41538.1"/>
    <property type="molecule type" value="Genomic_DNA"/>
</dbReference>
<dbReference type="Gene3D" id="1.20.80.10">
    <property type="match status" value="1"/>
</dbReference>
<dbReference type="InterPro" id="IPR000582">
    <property type="entry name" value="Acyl-CoA-binding_protein"/>
</dbReference>
<dbReference type="InterPro" id="IPR014352">
    <property type="entry name" value="FERM/acyl-CoA-bd_prot_sf"/>
</dbReference>
<keyword evidence="7" id="KW-1185">Reference proteome</keyword>
<reference evidence="6 7" key="1">
    <citation type="submission" date="2018-10" db="EMBL/GenBank/DDBJ databases">
        <title>Complete genome sequence of Malassezia restricta CBS 7877.</title>
        <authorList>
            <person name="Morand S.C."/>
            <person name="Bertignac M."/>
            <person name="Iltis A."/>
            <person name="Kolder I."/>
            <person name="Pirovano W."/>
            <person name="Jourdain R."/>
            <person name="Clavaud C."/>
        </authorList>
    </citation>
    <scope>NUCLEOTIDE SEQUENCE [LARGE SCALE GENOMIC DNA]</scope>
    <source>
        <strain evidence="6 7">CBS 7877</strain>
    </source>
</reference>
<dbReference type="GO" id="GO:0006631">
    <property type="term" value="P:fatty acid metabolic process"/>
    <property type="evidence" value="ECO:0007669"/>
    <property type="project" value="TreeGrafter"/>
</dbReference>
<feature type="region of interest" description="Disordered" evidence="4">
    <location>
        <begin position="75"/>
        <end position="102"/>
    </location>
</feature>
<dbReference type="STRING" id="425264.A0A3G2S312"/>
<dbReference type="OrthoDB" id="346910at2759"/>
<feature type="compositionally biased region" description="Low complexity" evidence="4">
    <location>
        <begin position="123"/>
        <end position="137"/>
    </location>
</feature>
<feature type="compositionally biased region" description="Polar residues" evidence="4">
    <location>
        <begin position="138"/>
        <end position="151"/>
    </location>
</feature>
<dbReference type="Pfam" id="PF00887">
    <property type="entry name" value="ACBP"/>
    <property type="match status" value="1"/>
</dbReference>
<name>A0A3G2S312_MALR7</name>
<evidence type="ECO:0000256" key="3">
    <source>
        <dbReference type="SAM" id="Coils"/>
    </source>
</evidence>
<dbReference type="AlphaFoldDB" id="A0A3G2S312"/>
<feature type="domain" description="ACB" evidence="5">
    <location>
        <begin position="1"/>
        <end position="41"/>
    </location>
</feature>
<organism evidence="6 7">
    <name type="scientific">Malassezia restricta (strain ATCC 96810 / NBRC 103918 / CBS 7877)</name>
    <name type="common">Seborrheic dermatitis infection agent</name>
    <dbReference type="NCBI Taxonomy" id="425264"/>
    <lineage>
        <taxon>Eukaryota</taxon>
        <taxon>Fungi</taxon>
        <taxon>Dikarya</taxon>
        <taxon>Basidiomycota</taxon>
        <taxon>Ustilaginomycotina</taxon>
        <taxon>Malasseziomycetes</taxon>
        <taxon>Malasseziales</taxon>
        <taxon>Malasseziaceae</taxon>
        <taxon>Malassezia</taxon>
    </lineage>
</organism>
<dbReference type="VEuPathDB" id="FungiDB:DNF11_0588"/>